<protein>
    <submittedName>
        <fullName evidence="2">Uncharacterized protein</fullName>
    </submittedName>
</protein>
<accession>A0A8H8TQE0</accession>
<name>A0A8H8TQE0_9BASI</name>
<dbReference type="Proteomes" id="UP000658997">
    <property type="component" value="Unassembled WGS sequence"/>
</dbReference>
<dbReference type="EMBL" id="ULHB01000006">
    <property type="protein sequence ID" value="SYW75362.1"/>
    <property type="molecule type" value="Genomic_DNA"/>
</dbReference>
<keyword evidence="3" id="KW-1185">Reference proteome</keyword>
<evidence type="ECO:0000256" key="1">
    <source>
        <dbReference type="SAM" id="MobiDB-lite"/>
    </source>
</evidence>
<organism evidence="2 3">
    <name type="scientific">Ustilago bromivora</name>
    <dbReference type="NCBI Taxonomy" id="307758"/>
    <lineage>
        <taxon>Eukaryota</taxon>
        <taxon>Fungi</taxon>
        <taxon>Dikarya</taxon>
        <taxon>Basidiomycota</taxon>
        <taxon>Ustilaginomycotina</taxon>
        <taxon>Ustilaginomycetes</taxon>
        <taxon>Ustilaginales</taxon>
        <taxon>Ustilaginaceae</taxon>
        <taxon>Ustilago</taxon>
    </lineage>
</organism>
<feature type="region of interest" description="Disordered" evidence="1">
    <location>
        <begin position="224"/>
        <end position="252"/>
    </location>
</feature>
<proteinExistence type="predicted"/>
<evidence type="ECO:0000313" key="3">
    <source>
        <dbReference type="Proteomes" id="UP000658997"/>
    </source>
</evidence>
<dbReference type="AlphaFoldDB" id="A0A8H8TQE0"/>
<reference evidence="2" key="1">
    <citation type="submission" date="2018-08" db="EMBL/GenBank/DDBJ databases">
        <authorList>
            <person name="Guldener U."/>
        </authorList>
    </citation>
    <scope>NUCLEOTIDE SEQUENCE</scope>
    <source>
        <strain evidence="2">UB2</strain>
    </source>
</reference>
<evidence type="ECO:0000313" key="2">
    <source>
        <dbReference type="EMBL" id="SYW75362.1"/>
    </source>
</evidence>
<comment type="caution">
    <text evidence="2">The sequence shown here is derived from an EMBL/GenBank/DDBJ whole genome shotgun (WGS) entry which is preliminary data.</text>
</comment>
<sequence>MTTFILPIPLSEAFSLASPYNLLLNHDLPTSVIPSGYFPLQVVLGYFYDIRRRLVLGLLPFQVQQLSVVEVYLPFVDVLGDGKPFRRSAKTYMDQLIPTLVGGVTQFTNAQLAYFDPEHVAYKPAGGITLSFAAAQGLINTSPPSIDSPISAATFRSMLDQPYYTTSGAGCNTIDLYCNYTNANASFVSGNVQAFSPFISVNTNYATAYGYSAATAHLCRTNMPPHIRDSDTESSDLSDGPHKERPPAAPPAMKHLDGIVAPGDKKHDHNLGGELYTILQSSALLTGNNNVNYLFVRPTNPEPWSLHNPYGQLKKDLTKMEKIAESTLLNEVRKIHMFQADIHKLIADINKHWAKAESMGHALPKILKVKTLIDQAKTA</sequence>
<gene>
    <name evidence="2" type="ORF">UBRO2_00597</name>
</gene>